<evidence type="ECO:0000256" key="1">
    <source>
        <dbReference type="SAM" id="MobiDB-lite"/>
    </source>
</evidence>
<evidence type="ECO:0008006" key="3">
    <source>
        <dbReference type="Google" id="ProtNLM"/>
    </source>
</evidence>
<name>A0AB74U8M2_9GAMM</name>
<protein>
    <recommendedName>
        <fullName evidence="3">Type IV pilus biogenesis protein PilP</fullName>
    </recommendedName>
</protein>
<organism evidence="2">
    <name type="scientific">Salinicola endophyticus</name>
    <dbReference type="NCBI Taxonomy" id="1949083"/>
    <lineage>
        <taxon>Bacteria</taxon>
        <taxon>Pseudomonadati</taxon>
        <taxon>Pseudomonadota</taxon>
        <taxon>Gammaproteobacteria</taxon>
        <taxon>Oceanospirillales</taxon>
        <taxon>Halomonadaceae</taxon>
        <taxon>Salinicola</taxon>
    </lineage>
</organism>
<dbReference type="EMBL" id="CP159578">
    <property type="protein sequence ID" value="XCJ80034.1"/>
    <property type="molecule type" value="Genomic_DNA"/>
</dbReference>
<sequence length="173" mass="18928">MQLDIQSLDTDRDKAQAQQAAQKDRVDDLASRLQTLETWQKQQAVLDIPGQVEALSSRIQSLSDSTDVRFSAAQEKQQTLESQIEKVRKQRVSRKPTASRQKPSPPSPTFDITGLEQRGGRPYLVVALGKSQRLSDLTLVGEGQAVGGWMLSSIDGRSAAFTVSGKTVVLPIP</sequence>
<reference evidence="2" key="1">
    <citation type="submission" date="2024-06" db="EMBL/GenBank/DDBJ databases">
        <title>Complete genome of Salinicola endophyticus HNIBRBA4755.</title>
        <authorList>
            <person name="Shin S.Y."/>
            <person name="Kang H."/>
            <person name="Song J."/>
        </authorList>
    </citation>
    <scope>NUCLEOTIDE SEQUENCE</scope>
    <source>
        <strain evidence="2">HNIBRBA4755</strain>
    </source>
</reference>
<feature type="region of interest" description="Disordered" evidence="1">
    <location>
        <begin position="73"/>
        <end position="115"/>
    </location>
</feature>
<accession>A0AB74U8M2</accession>
<dbReference type="AlphaFoldDB" id="A0AB74U8M2"/>
<feature type="region of interest" description="Disordered" evidence="1">
    <location>
        <begin position="1"/>
        <end position="24"/>
    </location>
</feature>
<proteinExistence type="predicted"/>
<gene>
    <name evidence="2" type="ORF">ABV408_02375</name>
</gene>
<evidence type="ECO:0000313" key="2">
    <source>
        <dbReference type="EMBL" id="XCJ80034.1"/>
    </source>
</evidence>
<dbReference type="RefSeq" id="WP_353980884.1">
    <property type="nucleotide sequence ID" value="NZ_CP159578.1"/>
</dbReference>